<gene>
    <name evidence="1" type="ORF">AN2V17_21560</name>
</gene>
<evidence type="ECO:0000313" key="2">
    <source>
        <dbReference type="Proteomes" id="UP001374599"/>
    </source>
</evidence>
<name>A0ACB5UK42_9FIRM</name>
<sequence length="219" mass="25161">MKKSNKAKFKELTRKEKVEYIWEYYKLHFFAGILVLIIVGSFLNIWVFNPPPKSAVSVNFVGSSIFADNTEPLEKELNPIIVTEEMGNKKVFFNTYIFGIEDPQMQMATQTKFVANISARELDVLILDKEQFDSLVLQGSMLPLDQVFSEDELNNLNDRLLKSKSEEDTNEQIYGIDVTDNEKIKTVMVGDSEKVIGVVSNTLKIEESKKVIKWFLDME</sequence>
<proteinExistence type="predicted"/>
<evidence type="ECO:0000313" key="1">
    <source>
        <dbReference type="EMBL" id="GMQ62924.1"/>
    </source>
</evidence>
<keyword evidence="2" id="KW-1185">Reference proteome</keyword>
<reference evidence="1" key="1">
    <citation type="submission" date="2023-09" db="EMBL/GenBank/DDBJ databases">
        <title>Vallitalea sediminicola and Vallitalea maricola sp. nov., anaerobic bacteria isolated from marine sediment.</title>
        <authorList>
            <person name="Hirano S."/>
            <person name="Maeda A."/>
            <person name="Terahara T."/>
            <person name="Mori K."/>
            <person name="Hamada M."/>
            <person name="Matsumoto R."/>
            <person name="Kobayashi T."/>
        </authorList>
    </citation>
    <scope>NUCLEOTIDE SEQUENCE</scope>
    <source>
        <strain evidence="1">AN17-2</strain>
    </source>
</reference>
<organism evidence="1 2">
    <name type="scientific">Vallitalea maricola</name>
    <dbReference type="NCBI Taxonomy" id="3074433"/>
    <lineage>
        <taxon>Bacteria</taxon>
        <taxon>Bacillati</taxon>
        <taxon>Bacillota</taxon>
        <taxon>Clostridia</taxon>
        <taxon>Lachnospirales</taxon>
        <taxon>Vallitaleaceae</taxon>
        <taxon>Vallitalea</taxon>
    </lineage>
</organism>
<protein>
    <submittedName>
        <fullName evidence="1">Uncharacterized protein</fullName>
    </submittedName>
</protein>
<accession>A0ACB5UK42</accession>
<comment type="caution">
    <text evidence="1">The sequence shown here is derived from an EMBL/GenBank/DDBJ whole genome shotgun (WGS) entry which is preliminary data.</text>
</comment>
<dbReference type="Proteomes" id="UP001374599">
    <property type="component" value="Unassembled WGS sequence"/>
</dbReference>
<dbReference type="EMBL" id="BTPU01000031">
    <property type="protein sequence ID" value="GMQ62924.1"/>
    <property type="molecule type" value="Genomic_DNA"/>
</dbReference>